<evidence type="ECO:0008006" key="6">
    <source>
        <dbReference type="Google" id="ProtNLM"/>
    </source>
</evidence>
<organism evidence="4 5">
    <name type="scientific">Cherax quadricarinatus</name>
    <name type="common">Australian red claw crayfish</name>
    <dbReference type="NCBI Taxonomy" id="27406"/>
    <lineage>
        <taxon>Eukaryota</taxon>
        <taxon>Metazoa</taxon>
        <taxon>Ecdysozoa</taxon>
        <taxon>Arthropoda</taxon>
        <taxon>Crustacea</taxon>
        <taxon>Multicrustacea</taxon>
        <taxon>Malacostraca</taxon>
        <taxon>Eumalacostraca</taxon>
        <taxon>Eucarida</taxon>
        <taxon>Decapoda</taxon>
        <taxon>Pleocyemata</taxon>
        <taxon>Astacidea</taxon>
        <taxon>Parastacoidea</taxon>
        <taxon>Parastacidae</taxon>
        <taxon>Cherax</taxon>
    </lineage>
</organism>
<evidence type="ECO:0000256" key="2">
    <source>
        <dbReference type="PROSITE-ProRule" id="PRU00497"/>
    </source>
</evidence>
<evidence type="ECO:0000313" key="4">
    <source>
        <dbReference type="EMBL" id="KAK8737497.1"/>
    </source>
</evidence>
<dbReference type="PANTHER" id="PTHR10380">
    <property type="entry name" value="CUTICLE PROTEIN"/>
    <property type="match status" value="1"/>
</dbReference>
<keyword evidence="1 2" id="KW-0193">Cuticle</keyword>
<feature type="region of interest" description="Disordered" evidence="3">
    <location>
        <begin position="61"/>
        <end position="91"/>
    </location>
</feature>
<dbReference type="AlphaFoldDB" id="A0AAW0X0S6"/>
<dbReference type="Pfam" id="PF00379">
    <property type="entry name" value="Chitin_bind_4"/>
    <property type="match status" value="2"/>
</dbReference>
<evidence type="ECO:0000313" key="5">
    <source>
        <dbReference type="Proteomes" id="UP001445076"/>
    </source>
</evidence>
<feature type="region of interest" description="Disordered" evidence="3">
    <location>
        <begin position="226"/>
        <end position="257"/>
    </location>
</feature>
<feature type="non-terminal residue" evidence="4">
    <location>
        <position position="1"/>
    </location>
</feature>
<protein>
    <recommendedName>
        <fullName evidence="6">Cuticle protein</fullName>
    </recommendedName>
</protein>
<name>A0AAW0X0S6_CHEQU</name>
<dbReference type="GO" id="GO:0062129">
    <property type="term" value="C:chitin-based extracellular matrix"/>
    <property type="evidence" value="ECO:0007669"/>
    <property type="project" value="TreeGrafter"/>
</dbReference>
<dbReference type="EMBL" id="JARKIK010000042">
    <property type="protein sequence ID" value="KAK8737497.1"/>
    <property type="molecule type" value="Genomic_DNA"/>
</dbReference>
<accession>A0AAW0X0S6</accession>
<feature type="non-terminal residue" evidence="4">
    <location>
        <position position="257"/>
    </location>
</feature>
<sequence>GKTRGKYGFRTPDGCMHVVSFEADQAGGYRVLGTTKEDCTFETSRHPVFNGTTARRPLSVPRLPVTSTTQPQTFNTRPDTTTTRVSATPTTTTTTTFRSAAVVTSPTVKDPLSVPGIPVVDNTITEDSQGRQLRPPTRPSPGIVFTTEPIPTIIPAITTTTPKPEKKPEPLYSFGFTTPTHGHTETGLPDGSKKGEYFWDTPEGWRYIVTYEANARGFYPKIRRLRTPTATTTTTTTTTEAPTDSQGRSNPNGRGKV</sequence>
<feature type="compositionally biased region" description="Low complexity" evidence="3">
    <location>
        <begin position="227"/>
        <end position="243"/>
    </location>
</feature>
<keyword evidence="5" id="KW-1185">Reference proteome</keyword>
<dbReference type="PANTHER" id="PTHR10380:SF173">
    <property type="entry name" value="CUTICULAR PROTEIN 47EF, ISOFORM C-RELATED"/>
    <property type="match status" value="1"/>
</dbReference>
<dbReference type="InterPro" id="IPR000618">
    <property type="entry name" value="Insect_cuticle"/>
</dbReference>
<dbReference type="InterPro" id="IPR050468">
    <property type="entry name" value="Cuticle_Struct_Prot"/>
</dbReference>
<evidence type="ECO:0000256" key="1">
    <source>
        <dbReference type="ARBA" id="ARBA00022460"/>
    </source>
</evidence>
<comment type="caution">
    <text evidence="4">The sequence shown here is derived from an EMBL/GenBank/DDBJ whole genome shotgun (WGS) entry which is preliminary data.</text>
</comment>
<feature type="region of interest" description="Disordered" evidence="3">
    <location>
        <begin position="126"/>
        <end position="146"/>
    </location>
</feature>
<dbReference type="PROSITE" id="PS51155">
    <property type="entry name" value="CHIT_BIND_RR_2"/>
    <property type="match status" value="2"/>
</dbReference>
<gene>
    <name evidence="4" type="ORF">OTU49_004524</name>
</gene>
<feature type="compositionally biased region" description="Low complexity" evidence="3">
    <location>
        <begin position="73"/>
        <end position="91"/>
    </location>
</feature>
<dbReference type="InterPro" id="IPR031311">
    <property type="entry name" value="CHIT_BIND_RR_consensus"/>
</dbReference>
<dbReference type="PROSITE" id="PS00233">
    <property type="entry name" value="CHIT_BIND_RR_1"/>
    <property type="match status" value="2"/>
</dbReference>
<evidence type="ECO:0000256" key="3">
    <source>
        <dbReference type="SAM" id="MobiDB-lite"/>
    </source>
</evidence>
<reference evidence="4 5" key="1">
    <citation type="journal article" date="2024" name="BMC Genomics">
        <title>Genome assembly of redclaw crayfish (Cherax quadricarinatus) provides insights into its immune adaptation and hypoxia tolerance.</title>
        <authorList>
            <person name="Liu Z."/>
            <person name="Zheng J."/>
            <person name="Li H."/>
            <person name="Fang K."/>
            <person name="Wang S."/>
            <person name="He J."/>
            <person name="Zhou D."/>
            <person name="Weng S."/>
            <person name="Chi M."/>
            <person name="Gu Z."/>
            <person name="He J."/>
            <person name="Li F."/>
            <person name="Wang M."/>
        </authorList>
    </citation>
    <scope>NUCLEOTIDE SEQUENCE [LARGE SCALE GENOMIC DNA]</scope>
    <source>
        <strain evidence="4">ZL_2023a</strain>
    </source>
</reference>
<feature type="compositionally biased region" description="Polar residues" evidence="3">
    <location>
        <begin position="244"/>
        <end position="257"/>
    </location>
</feature>
<dbReference type="Proteomes" id="UP001445076">
    <property type="component" value="Unassembled WGS sequence"/>
</dbReference>
<dbReference type="GO" id="GO:0008010">
    <property type="term" value="F:structural constituent of chitin-based larval cuticle"/>
    <property type="evidence" value="ECO:0007669"/>
    <property type="project" value="TreeGrafter"/>
</dbReference>
<proteinExistence type="predicted"/>